<dbReference type="InterPro" id="IPR013087">
    <property type="entry name" value="Znf_C2H2_type"/>
</dbReference>
<proteinExistence type="predicted"/>
<evidence type="ECO:0000313" key="5">
    <source>
        <dbReference type="Proteomes" id="UP001054945"/>
    </source>
</evidence>
<keyword evidence="1" id="KW-0862">Zinc</keyword>
<comment type="caution">
    <text evidence="4">The sequence shown here is derived from an EMBL/GenBank/DDBJ whole genome shotgun (WGS) entry which is preliminary data.</text>
</comment>
<dbReference type="PROSITE" id="PS50157">
    <property type="entry name" value="ZINC_FINGER_C2H2_2"/>
    <property type="match status" value="1"/>
</dbReference>
<dbReference type="Proteomes" id="UP001054945">
    <property type="component" value="Unassembled WGS sequence"/>
</dbReference>
<gene>
    <name evidence="4" type="primary">AVEN_126524_1</name>
    <name evidence="4" type="ORF">CEXT_28161</name>
</gene>
<evidence type="ECO:0000256" key="2">
    <source>
        <dbReference type="SAM" id="MobiDB-lite"/>
    </source>
</evidence>
<name>A0AAV4XQH7_CAEEX</name>
<feature type="domain" description="C2H2-type" evidence="3">
    <location>
        <begin position="208"/>
        <end position="238"/>
    </location>
</feature>
<keyword evidence="1" id="KW-0479">Metal-binding</keyword>
<reference evidence="4 5" key="1">
    <citation type="submission" date="2021-06" db="EMBL/GenBank/DDBJ databases">
        <title>Caerostris extrusa draft genome.</title>
        <authorList>
            <person name="Kono N."/>
            <person name="Arakawa K."/>
        </authorList>
    </citation>
    <scope>NUCLEOTIDE SEQUENCE [LARGE SCALE GENOMIC DNA]</scope>
</reference>
<keyword evidence="5" id="KW-1185">Reference proteome</keyword>
<dbReference type="EMBL" id="BPLR01017995">
    <property type="protein sequence ID" value="GIY96049.1"/>
    <property type="molecule type" value="Genomic_DNA"/>
</dbReference>
<sequence length="351" mass="39654">MASKNMSFDLTEESKIDTDEENMQQLPNSEIAKSDTTEMDSMQLDDDSIGEPHAKRIRRNPSYSTKEILASEKCVGMNKIVKRSNEDSNAKMDSDGLKKLVDNELHSPILATNSESEEVASQIKEPEGLACEIATENAVNAWVQCLKGVSEENLSKNDAIKKHGKDGIQRKKHASDLKECASKKVEQVKEPIKIATKQFVIEEDHNQYKCTFPRCTKSFRKEKLLTSHLKHYHGYEQHGKEQKDKTFSTNSSHIPKQDPENDTSSSLLESAKEIQEVEESLLRKRSFTRKVSLPAKFANSEIFLTSPVLKQIRHSNGAENNDSELDEVSDTKHIFKKSKIASKSLMTKNKV</sequence>
<evidence type="ECO:0000313" key="4">
    <source>
        <dbReference type="EMBL" id="GIY96049.1"/>
    </source>
</evidence>
<protein>
    <submittedName>
        <fullName evidence="4">C2H2-type domain-containing protein</fullName>
    </submittedName>
</protein>
<dbReference type="AlphaFoldDB" id="A0AAV4XQH7"/>
<feature type="region of interest" description="Disordered" evidence="2">
    <location>
        <begin position="233"/>
        <end position="267"/>
    </location>
</feature>
<accession>A0AAV4XQH7</accession>
<feature type="region of interest" description="Disordered" evidence="2">
    <location>
        <begin position="1"/>
        <end position="63"/>
    </location>
</feature>
<feature type="compositionally biased region" description="Basic and acidic residues" evidence="2">
    <location>
        <begin position="233"/>
        <end position="246"/>
    </location>
</feature>
<dbReference type="GO" id="GO:0008270">
    <property type="term" value="F:zinc ion binding"/>
    <property type="evidence" value="ECO:0007669"/>
    <property type="project" value="UniProtKB-KW"/>
</dbReference>
<organism evidence="4 5">
    <name type="scientific">Caerostris extrusa</name>
    <name type="common">Bark spider</name>
    <name type="synonym">Caerostris bankana</name>
    <dbReference type="NCBI Taxonomy" id="172846"/>
    <lineage>
        <taxon>Eukaryota</taxon>
        <taxon>Metazoa</taxon>
        <taxon>Ecdysozoa</taxon>
        <taxon>Arthropoda</taxon>
        <taxon>Chelicerata</taxon>
        <taxon>Arachnida</taxon>
        <taxon>Araneae</taxon>
        <taxon>Araneomorphae</taxon>
        <taxon>Entelegynae</taxon>
        <taxon>Araneoidea</taxon>
        <taxon>Araneidae</taxon>
        <taxon>Caerostris</taxon>
    </lineage>
</organism>
<evidence type="ECO:0000259" key="3">
    <source>
        <dbReference type="PROSITE" id="PS50157"/>
    </source>
</evidence>
<dbReference type="PROSITE" id="PS00028">
    <property type="entry name" value="ZINC_FINGER_C2H2_1"/>
    <property type="match status" value="1"/>
</dbReference>
<keyword evidence="1" id="KW-0863">Zinc-finger</keyword>
<evidence type="ECO:0000256" key="1">
    <source>
        <dbReference type="PROSITE-ProRule" id="PRU00042"/>
    </source>
</evidence>